<name>A0A9P1DL10_9DINO</name>
<dbReference type="AlphaFoldDB" id="A0A9P1DL10"/>
<dbReference type="InterPro" id="IPR027417">
    <property type="entry name" value="P-loop_NTPase"/>
</dbReference>
<proteinExistence type="predicted"/>
<reference evidence="3 4" key="2">
    <citation type="submission" date="2024-05" db="EMBL/GenBank/DDBJ databases">
        <authorList>
            <person name="Chen Y."/>
            <person name="Shah S."/>
            <person name="Dougan E. K."/>
            <person name="Thang M."/>
            <person name="Chan C."/>
        </authorList>
    </citation>
    <scope>NUCLEOTIDE SEQUENCE [LARGE SCALE GENOMIC DNA]</scope>
</reference>
<feature type="transmembrane region" description="Helical" evidence="1">
    <location>
        <begin position="6"/>
        <end position="28"/>
    </location>
</feature>
<dbReference type="Proteomes" id="UP001152797">
    <property type="component" value="Unassembled WGS sequence"/>
</dbReference>
<keyword evidence="4" id="KW-1185">Reference proteome</keyword>
<organism evidence="2">
    <name type="scientific">Cladocopium goreaui</name>
    <dbReference type="NCBI Taxonomy" id="2562237"/>
    <lineage>
        <taxon>Eukaryota</taxon>
        <taxon>Sar</taxon>
        <taxon>Alveolata</taxon>
        <taxon>Dinophyceae</taxon>
        <taxon>Suessiales</taxon>
        <taxon>Symbiodiniaceae</taxon>
        <taxon>Cladocopium</taxon>
    </lineage>
</organism>
<dbReference type="Pfam" id="PF03567">
    <property type="entry name" value="Sulfotransfer_2"/>
    <property type="match status" value="1"/>
</dbReference>
<dbReference type="GO" id="GO:0008146">
    <property type="term" value="F:sulfotransferase activity"/>
    <property type="evidence" value="ECO:0007669"/>
    <property type="project" value="InterPro"/>
</dbReference>
<evidence type="ECO:0000313" key="4">
    <source>
        <dbReference type="Proteomes" id="UP001152797"/>
    </source>
</evidence>
<dbReference type="Gene3D" id="3.40.50.300">
    <property type="entry name" value="P-loop containing nucleotide triphosphate hydrolases"/>
    <property type="match status" value="1"/>
</dbReference>
<comment type="caution">
    <text evidence="2">The sequence shown here is derived from an EMBL/GenBank/DDBJ whole genome shotgun (WGS) entry which is preliminary data.</text>
</comment>
<accession>A0A9P1DL10</accession>
<dbReference type="EMBL" id="CAMXCT010004945">
    <property type="protein sequence ID" value="CAI4010849.1"/>
    <property type="molecule type" value="Genomic_DNA"/>
</dbReference>
<sequence length="305" mass="33999">MAGWKVLVPATVAMVLLVCTVPGPQLWIDRRQVQLALRRSPPNETLDTNITNETGQEGVTVVAELPTTGTPTSPTMLATTSMIATTQITDGTTEGTEGTTVPRMSLPFVPSLRLGQTRKELKFIHITKTGGTAIEDWAKGRGLRWGRFHSEYGARGLPGSPWHHPFPKLPSSLRHRYDWFLVVRDPVERIVSEYYCPFTGTKTPKTDTEDVFNKFVQSSLDGSRWIHPGSFQAMSDYLDPSSVQHVLHFETLGLAGAVWIRQKSPSFLMPQGISWDTLGYLIRMERSTILNGKTHYKSPFSIANC</sequence>
<keyword evidence="1" id="KW-1133">Transmembrane helix</keyword>
<dbReference type="OrthoDB" id="416042at2759"/>
<dbReference type="InterPro" id="IPR005331">
    <property type="entry name" value="Sulfotransferase"/>
</dbReference>
<evidence type="ECO:0000313" key="2">
    <source>
        <dbReference type="EMBL" id="CAI4010849.1"/>
    </source>
</evidence>
<dbReference type="GO" id="GO:0016020">
    <property type="term" value="C:membrane"/>
    <property type="evidence" value="ECO:0007669"/>
    <property type="project" value="InterPro"/>
</dbReference>
<keyword evidence="1" id="KW-0472">Membrane</keyword>
<reference evidence="2" key="1">
    <citation type="submission" date="2022-10" db="EMBL/GenBank/DDBJ databases">
        <authorList>
            <person name="Chen Y."/>
            <person name="Dougan E. K."/>
            <person name="Chan C."/>
            <person name="Rhodes N."/>
            <person name="Thang M."/>
        </authorList>
    </citation>
    <scope>NUCLEOTIDE SEQUENCE</scope>
</reference>
<protein>
    <submittedName>
        <fullName evidence="3">Sulfotransferase domain-containing protein</fullName>
    </submittedName>
</protein>
<dbReference type="EMBL" id="CAMXCT030004945">
    <property type="protein sequence ID" value="CAL4798161.1"/>
    <property type="molecule type" value="Genomic_DNA"/>
</dbReference>
<dbReference type="EMBL" id="CAMXCT020004945">
    <property type="protein sequence ID" value="CAL1164224.1"/>
    <property type="molecule type" value="Genomic_DNA"/>
</dbReference>
<evidence type="ECO:0000313" key="3">
    <source>
        <dbReference type="EMBL" id="CAL4798161.1"/>
    </source>
</evidence>
<gene>
    <name evidence="2" type="ORF">C1SCF055_LOCUS36071</name>
</gene>
<evidence type="ECO:0000256" key="1">
    <source>
        <dbReference type="SAM" id="Phobius"/>
    </source>
</evidence>
<keyword evidence="1" id="KW-0812">Transmembrane</keyword>